<gene>
    <name evidence="1" type="ORF">HHK36_030393</name>
</gene>
<evidence type="ECO:0000313" key="1">
    <source>
        <dbReference type="EMBL" id="KAF8377021.1"/>
    </source>
</evidence>
<comment type="caution">
    <text evidence="1">The sequence shown here is derived from an EMBL/GenBank/DDBJ whole genome shotgun (WGS) entry which is preliminary data.</text>
</comment>
<evidence type="ECO:0000313" key="2">
    <source>
        <dbReference type="Proteomes" id="UP000655225"/>
    </source>
</evidence>
<proteinExistence type="predicted"/>
<sequence>MDRFQIRKDYPAQWRAFVEKGVQESPSEFPYLDALTRDLGKRMPTPPGWWDLALICVFVKPLESWWTRIKVKETCLNDIPRVIRLPDRGSYIEVVKVLFEGSGVKGETFRASKVFAHQLESEDVCPAQAYGSSREIGPGRRLRAEPLGLDPLLAELGSFKPSPSCSDKLVDLGLSVLRSEDQCELQVDLSDSVSAKSSTPHRLEHSIWFRSVGSGSVSAENSRSQRSSGSGVLSSRVEVLEGRDILSPLSQKLPELICLNLLSTPISSELRHPISSNIESTVLKGQDGVGSVVLLVASEPFVSSSFVSASSDDSLGSLEICKLLVGSMVAKVSVEGIRQGVIEAGSVGVEGKGSSQFTASGGIGIPSSVRTSCGGKNAKVIENSAGAQTTPSVVMVSTSNLHQYSHVDRPGWKLAGNGVEMRSFGKSLAQRQHNNEILLGSGGRRIVSMMQTLFGTKLPSKLEIMEASLHNNMKLIIPKNFSIGLPGYTCGSPFKVVPAKYRADGGCRWMQALYDTVVFWGFIIAYYFSLRGGQWECAG</sequence>
<name>A0A835D0K8_TETSI</name>
<protein>
    <submittedName>
        <fullName evidence="1">Uncharacterized protein</fullName>
    </submittedName>
</protein>
<accession>A0A835D0K8</accession>
<organism evidence="1 2">
    <name type="scientific">Tetracentron sinense</name>
    <name type="common">Spur-leaf</name>
    <dbReference type="NCBI Taxonomy" id="13715"/>
    <lineage>
        <taxon>Eukaryota</taxon>
        <taxon>Viridiplantae</taxon>
        <taxon>Streptophyta</taxon>
        <taxon>Embryophyta</taxon>
        <taxon>Tracheophyta</taxon>
        <taxon>Spermatophyta</taxon>
        <taxon>Magnoliopsida</taxon>
        <taxon>Trochodendrales</taxon>
        <taxon>Trochodendraceae</taxon>
        <taxon>Tetracentron</taxon>
    </lineage>
</organism>
<dbReference type="Proteomes" id="UP000655225">
    <property type="component" value="Unassembled WGS sequence"/>
</dbReference>
<dbReference type="AlphaFoldDB" id="A0A835D0K8"/>
<keyword evidence="2" id="KW-1185">Reference proteome</keyword>
<dbReference type="EMBL" id="JABCRI010000024">
    <property type="protein sequence ID" value="KAF8377021.1"/>
    <property type="molecule type" value="Genomic_DNA"/>
</dbReference>
<reference evidence="1 2" key="1">
    <citation type="submission" date="2020-04" db="EMBL/GenBank/DDBJ databases">
        <title>Plant Genome Project.</title>
        <authorList>
            <person name="Zhang R.-G."/>
        </authorList>
    </citation>
    <scope>NUCLEOTIDE SEQUENCE [LARGE SCALE GENOMIC DNA]</scope>
    <source>
        <strain evidence="1">YNK0</strain>
        <tissue evidence="1">Leaf</tissue>
    </source>
</reference>